<keyword evidence="9" id="KW-0347">Helicase</keyword>
<evidence type="ECO:0000256" key="17">
    <source>
        <dbReference type="ARBA" id="ARBA00034808"/>
    </source>
</evidence>
<evidence type="ECO:0000256" key="9">
    <source>
        <dbReference type="ARBA" id="ARBA00022806"/>
    </source>
</evidence>
<keyword evidence="13" id="KW-0234">DNA repair</keyword>
<evidence type="ECO:0000256" key="16">
    <source>
        <dbReference type="ARBA" id="ARBA00034617"/>
    </source>
</evidence>
<keyword evidence="8" id="KW-0378">Hydrolase</keyword>
<evidence type="ECO:0000256" key="21">
    <source>
        <dbReference type="ARBA" id="ARBA00076065"/>
    </source>
</evidence>
<dbReference type="GO" id="GO:0046872">
    <property type="term" value="F:metal ion binding"/>
    <property type="evidence" value="ECO:0007669"/>
    <property type="project" value="UniProtKB-KW"/>
</dbReference>
<dbReference type="SMART" id="SM00341">
    <property type="entry name" value="HRDC"/>
    <property type="match status" value="1"/>
</dbReference>
<keyword evidence="4" id="KW-0235">DNA replication</keyword>
<dbReference type="GO" id="GO:0005737">
    <property type="term" value="C:cytoplasm"/>
    <property type="evidence" value="ECO:0007669"/>
    <property type="project" value="TreeGrafter"/>
</dbReference>
<keyword evidence="14" id="KW-0413">Isomerase</keyword>
<dbReference type="InterPro" id="IPR036388">
    <property type="entry name" value="WH-like_DNA-bd_sf"/>
</dbReference>
<dbReference type="Proteomes" id="UP001461498">
    <property type="component" value="Unassembled WGS sequence"/>
</dbReference>
<evidence type="ECO:0000313" key="28">
    <source>
        <dbReference type="Proteomes" id="UP001461498"/>
    </source>
</evidence>
<feature type="domain" description="Helicase ATP-binding" evidence="25">
    <location>
        <begin position="678"/>
        <end position="853"/>
    </location>
</feature>
<feature type="region of interest" description="Disordered" evidence="23">
    <location>
        <begin position="341"/>
        <end position="420"/>
    </location>
</feature>
<dbReference type="EC" id="5.6.2.4" evidence="17"/>
<dbReference type="InterPro" id="IPR036390">
    <property type="entry name" value="WH_DNA-bd_sf"/>
</dbReference>
<keyword evidence="11" id="KW-0067">ATP-binding</keyword>
<dbReference type="GO" id="GO:0043138">
    <property type="term" value="F:3'-5' DNA helicase activity"/>
    <property type="evidence" value="ECO:0007669"/>
    <property type="project" value="UniProtKB-EC"/>
</dbReference>
<dbReference type="Gene3D" id="1.10.150.80">
    <property type="entry name" value="HRDC domain"/>
    <property type="match status" value="1"/>
</dbReference>
<keyword evidence="7" id="KW-0227">DNA damage</keyword>
<evidence type="ECO:0000256" key="19">
    <source>
        <dbReference type="ARBA" id="ARBA00049360"/>
    </source>
</evidence>
<evidence type="ECO:0000256" key="8">
    <source>
        <dbReference type="ARBA" id="ARBA00022801"/>
    </source>
</evidence>
<dbReference type="SUPFAM" id="SSF46785">
    <property type="entry name" value="Winged helix' DNA-binding domain"/>
    <property type="match status" value="1"/>
</dbReference>
<evidence type="ECO:0000256" key="14">
    <source>
        <dbReference type="ARBA" id="ARBA00023235"/>
    </source>
</evidence>
<feature type="region of interest" description="Disordered" evidence="23">
    <location>
        <begin position="434"/>
        <end position="471"/>
    </location>
</feature>
<evidence type="ECO:0000256" key="10">
    <source>
        <dbReference type="ARBA" id="ARBA00022833"/>
    </source>
</evidence>
<dbReference type="GO" id="GO:0005694">
    <property type="term" value="C:chromosome"/>
    <property type="evidence" value="ECO:0007669"/>
    <property type="project" value="TreeGrafter"/>
</dbReference>
<feature type="compositionally biased region" description="Polar residues" evidence="23">
    <location>
        <begin position="614"/>
        <end position="645"/>
    </location>
</feature>
<feature type="compositionally biased region" description="Polar residues" evidence="23">
    <location>
        <begin position="62"/>
        <end position="77"/>
    </location>
</feature>
<comment type="catalytic activity">
    <reaction evidence="16">
        <text>Couples ATP hydrolysis with the unwinding of duplex DNA by translocating in the 3'-5' direction.</text>
        <dbReference type="EC" id="5.6.2.4"/>
    </reaction>
</comment>
<dbReference type="GO" id="GO:0007131">
    <property type="term" value="P:reciprocal meiotic recombination"/>
    <property type="evidence" value="ECO:0007669"/>
    <property type="project" value="UniProtKB-ARBA"/>
</dbReference>
<feature type="compositionally biased region" description="Polar residues" evidence="23">
    <location>
        <begin position="177"/>
        <end position="197"/>
    </location>
</feature>
<dbReference type="InterPro" id="IPR010997">
    <property type="entry name" value="HRDC-like_sf"/>
</dbReference>
<feature type="region of interest" description="Disordered" evidence="23">
    <location>
        <begin position="42"/>
        <end position="98"/>
    </location>
</feature>
<feature type="compositionally biased region" description="Low complexity" evidence="23">
    <location>
        <begin position="1373"/>
        <end position="1408"/>
    </location>
</feature>
<evidence type="ECO:0000256" key="13">
    <source>
        <dbReference type="ARBA" id="ARBA00023204"/>
    </source>
</evidence>
<dbReference type="EMBL" id="JAPXFL010000004">
    <property type="protein sequence ID" value="KAK9507480.1"/>
    <property type="molecule type" value="Genomic_DNA"/>
</dbReference>
<dbReference type="InterPro" id="IPR004589">
    <property type="entry name" value="DNA_helicase_ATP-dep_RecQ"/>
</dbReference>
<evidence type="ECO:0000256" key="1">
    <source>
        <dbReference type="ARBA" id="ARBA00001947"/>
    </source>
</evidence>
<dbReference type="Gene3D" id="1.10.10.10">
    <property type="entry name" value="Winged helix-like DNA-binding domain superfamily/Winged helix DNA-binding domain"/>
    <property type="match status" value="1"/>
</dbReference>
<dbReference type="PROSITE" id="PS51192">
    <property type="entry name" value="HELICASE_ATP_BIND_1"/>
    <property type="match status" value="1"/>
</dbReference>
<feature type="compositionally biased region" description="Polar residues" evidence="23">
    <location>
        <begin position="449"/>
        <end position="471"/>
    </location>
</feature>
<feature type="domain" description="Helicase C-terminal" evidence="26">
    <location>
        <begin position="876"/>
        <end position="1024"/>
    </location>
</feature>
<evidence type="ECO:0000256" key="20">
    <source>
        <dbReference type="ARBA" id="ARBA00073450"/>
    </source>
</evidence>
<evidence type="ECO:0000259" key="26">
    <source>
        <dbReference type="PROSITE" id="PS51194"/>
    </source>
</evidence>
<reference evidence="27 28" key="1">
    <citation type="submission" date="2022-12" db="EMBL/GenBank/DDBJ databases">
        <title>Chromosome-level genome assembly of true bugs.</title>
        <authorList>
            <person name="Ma L."/>
            <person name="Li H."/>
        </authorList>
    </citation>
    <scope>NUCLEOTIDE SEQUENCE [LARGE SCALE GENOMIC DNA]</scope>
    <source>
        <strain evidence="27">Lab_2022b</strain>
    </source>
</reference>
<evidence type="ECO:0000256" key="15">
    <source>
        <dbReference type="ARBA" id="ARBA00023242"/>
    </source>
</evidence>
<dbReference type="InterPro" id="IPR027417">
    <property type="entry name" value="P-loop_NTPase"/>
</dbReference>
<evidence type="ECO:0000256" key="23">
    <source>
        <dbReference type="SAM" id="MobiDB-lite"/>
    </source>
</evidence>
<feature type="region of interest" description="Disordered" evidence="23">
    <location>
        <begin position="527"/>
        <end position="645"/>
    </location>
</feature>
<evidence type="ECO:0000256" key="22">
    <source>
        <dbReference type="ARBA" id="ARBA00076271"/>
    </source>
</evidence>
<dbReference type="NCBIfam" id="TIGR00614">
    <property type="entry name" value="recQ_fam"/>
    <property type="match status" value="1"/>
</dbReference>
<dbReference type="PROSITE" id="PS51194">
    <property type="entry name" value="HELICASE_CTER"/>
    <property type="match status" value="1"/>
</dbReference>
<evidence type="ECO:0000256" key="12">
    <source>
        <dbReference type="ARBA" id="ARBA00023125"/>
    </source>
</evidence>
<dbReference type="Pfam" id="PF09382">
    <property type="entry name" value="RQC"/>
    <property type="match status" value="1"/>
</dbReference>
<feature type="compositionally biased region" description="Low complexity" evidence="23">
    <location>
        <begin position="553"/>
        <end position="582"/>
    </location>
</feature>
<keyword evidence="28" id="KW-1185">Reference proteome</keyword>
<evidence type="ECO:0000256" key="2">
    <source>
        <dbReference type="ARBA" id="ARBA00004123"/>
    </source>
</evidence>
<dbReference type="CDD" id="cd18794">
    <property type="entry name" value="SF2_C_RecQ"/>
    <property type="match status" value="1"/>
</dbReference>
<dbReference type="FunFam" id="3.40.50.300:FF:000340">
    <property type="entry name" value="Bloom syndrome, RecQ helicase"/>
    <property type="match status" value="1"/>
</dbReference>
<dbReference type="GO" id="GO:0006260">
    <property type="term" value="P:DNA replication"/>
    <property type="evidence" value="ECO:0007669"/>
    <property type="project" value="UniProtKB-KW"/>
</dbReference>
<keyword evidence="10" id="KW-0862">Zinc</keyword>
<comment type="similarity">
    <text evidence="3">Belongs to the helicase family. RecQ subfamily.</text>
</comment>
<evidence type="ECO:0000256" key="6">
    <source>
        <dbReference type="ARBA" id="ARBA00022741"/>
    </source>
</evidence>
<dbReference type="GO" id="GO:0000724">
    <property type="term" value="P:double-strand break repair via homologous recombination"/>
    <property type="evidence" value="ECO:0007669"/>
    <property type="project" value="TreeGrafter"/>
</dbReference>
<feature type="region of interest" description="Disordered" evidence="23">
    <location>
        <begin position="167"/>
        <end position="197"/>
    </location>
</feature>
<evidence type="ECO:0000259" key="24">
    <source>
        <dbReference type="PROSITE" id="PS50967"/>
    </source>
</evidence>
<protein>
    <recommendedName>
        <fullName evidence="20">RecQ-like DNA helicase BLM</fullName>
        <ecNumber evidence="17">5.6.2.4</ecNumber>
    </recommendedName>
    <alternativeName>
        <fullName evidence="21">Bloom syndrome protein homolog</fullName>
    </alternativeName>
    <alternativeName>
        <fullName evidence="18">DNA 3'-5' helicase BLM</fullName>
    </alternativeName>
    <alternativeName>
        <fullName evidence="22">RecQ helicase homolog</fullName>
    </alternativeName>
</protein>
<keyword evidence="12" id="KW-0238">DNA-binding</keyword>
<feature type="compositionally biased region" description="Basic and acidic residues" evidence="23">
    <location>
        <begin position="369"/>
        <end position="382"/>
    </location>
</feature>
<dbReference type="InterPro" id="IPR001650">
    <property type="entry name" value="Helicase_C-like"/>
</dbReference>
<feature type="compositionally biased region" description="Low complexity" evidence="23">
    <location>
        <begin position="590"/>
        <end position="605"/>
    </location>
</feature>
<dbReference type="Pfam" id="PF00570">
    <property type="entry name" value="HRDC"/>
    <property type="match status" value="1"/>
</dbReference>
<dbReference type="SUPFAM" id="SSF52540">
    <property type="entry name" value="P-loop containing nucleoside triphosphate hydrolases"/>
    <property type="match status" value="1"/>
</dbReference>
<evidence type="ECO:0000256" key="7">
    <source>
        <dbReference type="ARBA" id="ARBA00022763"/>
    </source>
</evidence>
<keyword evidence="6" id="KW-0547">Nucleotide-binding</keyword>
<evidence type="ECO:0000256" key="3">
    <source>
        <dbReference type="ARBA" id="ARBA00005446"/>
    </source>
</evidence>
<dbReference type="Pfam" id="PF00270">
    <property type="entry name" value="DEAD"/>
    <property type="match status" value="1"/>
</dbReference>
<evidence type="ECO:0000256" key="4">
    <source>
        <dbReference type="ARBA" id="ARBA00022705"/>
    </source>
</evidence>
<proteinExistence type="inferred from homology"/>
<dbReference type="Pfam" id="PF00271">
    <property type="entry name" value="Helicase_C"/>
    <property type="match status" value="1"/>
</dbReference>
<evidence type="ECO:0000256" key="18">
    <source>
        <dbReference type="ARBA" id="ARBA00044542"/>
    </source>
</evidence>
<comment type="catalytic activity">
    <reaction evidence="19">
        <text>ATP + H2O = ADP + phosphate + H(+)</text>
        <dbReference type="Rhea" id="RHEA:13065"/>
        <dbReference type="ChEBI" id="CHEBI:15377"/>
        <dbReference type="ChEBI" id="CHEBI:15378"/>
        <dbReference type="ChEBI" id="CHEBI:30616"/>
        <dbReference type="ChEBI" id="CHEBI:43474"/>
        <dbReference type="ChEBI" id="CHEBI:456216"/>
    </reaction>
</comment>
<dbReference type="SUPFAM" id="SSF47819">
    <property type="entry name" value="HRDC-like"/>
    <property type="match status" value="1"/>
</dbReference>
<name>A0AAW1DGH3_9HEMI</name>
<dbReference type="PROSITE" id="PS50967">
    <property type="entry name" value="HRDC"/>
    <property type="match status" value="1"/>
</dbReference>
<dbReference type="PANTHER" id="PTHR13710:SF153">
    <property type="entry name" value="RECQ-LIKE DNA HELICASE BLM"/>
    <property type="match status" value="1"/>
</dbReference>
<feature type="compositionally biased region" description="Low complexity" evidence="23">
    <location>
        <begin position="344"/>
        <end position="355"/>
    </location>
</feature>
<dbReference type="PANTHER" id="PTHR13710">
    <property type="entry name" value="DNA HELICASE RECQ FAMILY MEMBER"/>
    <property type="match status" value="1"/>
</dbReference>
<dbReference type="FunFam" id="1.10.10.10:FF:000495">
    <property type="entry name" value="RecQ family helicase MusN"/>
    <property type="match status" value="1"/>
</dbReference>
<keyword evidence="15" id="KW-0539">Nucleus</keyword>
<dbReference type="InterPro" id="IPR032284">
    <property type="entry name" value="RecQ_Zn-bd"/>
</dbReference>
<dbReference type="Pfam" id="PF16124">
    <property type="entry name" value="RecQ_Zn_bind"/>
    <property type="match status" value="1"/>
</dbReference>
<comment type="subcellular location">
    <subcellularLocation>
        <location evidence="2">Nucleus</location>
    </subcellularLocation>
</comment>
<dbReference type="InterPro" id="IPR044876">
    <property type="entry name" value="HRDC_dom_sf"/>
</dbReference>
<dbReference type="InterPro" id="IPR002121">
    <property type="entry name" value="HRDC_dom"/>
</dbReference>
<accession>A0AAW1DGH3</accession>
<dbReference type="GO" id="GO:0005634">
    <property type="term" value="C:nucleus"/>
    <property type="evidence" value="ECO:0007669"/>
    <property type="project" value="UniProtKB-SubCell"/>
</dbReference>
<dbReference type="SMART" id="SM00487">
    <property type="entry name" value="DEXDc"/>
    <property type="match status" value="1"/>
</dbReference>
<organism evidence="27 28">
    <name type="scientific">Rhynocoris fuscipes</name>
    <dbReference type="NCBI Taxonomy" id="488301"/>
    <lineage>
        <taxon>Eukaryota</taxon>
        <taxon>Metazoa</taxon>
        <taxon>Ecdysozoa</taxon>
        <taxon>Arthropoda</taxon>
        <taxon>Hexapoda</taxon>
        <taxon>Insecta</taxon>
        <taxon>Pterygota</taxon>
        <taxon>Neoptera</taxon>
        <taxon>Paraneoptera</taxon>
        <taxon>Hemiptera</taxon>
        <taxon>Heteroptera</taxon>
        <taxon>Panheteroptera</taxon>
        <taxon>Cimicomorpha</taxon>
        <taxon>Reduviidae</taxon>
        <taxon>Harpactorinae</taxon>
        <taxon>Harpactorini</taxon>
        <taxon>Rhynocoris</taxon>
    </lineage>
</organism>
<feature type="region of interest" description="Disordered" evidence="23">
    <location>
        <begin position="1356"/>
        <end position="1423"/>
    </location>
</feature>
<feature type="domain" description="HRDC" evidence="24">
    <location>
        <begin position="1218"/>
        <end position="1298"/>
    </location>
</feature>
<feature type="compositionally biased region" description="Basic residues" evidence="23">
    <location>
        <begin position="1356"/>
        <end position="1372"/>
    </location>
</feature>
<evidence type="ECO:0000256" key="11">
    <source>
        <dbReference type="ARBA" id="ARBA00022840"/>
    </source>
</evidence>
<dbReference type="InterPro" id="IPR018982">
    <property type="entry name" value="RQC_domain"/>
</dbReference>
<dbReference type="InterPro" id="IPR011545">
    <property type="entry name" value="DEAD/DEAH_box_helicase_dom"/>
</dbReference>
<evidence type="ECO:0000256" key="5">
    <source>
        <dbReference type="ARBA" id="ARBA00022723"/>
    </source>
</evidence>
<dbReference type="FunFam" id="3.40.50.300:FF:000537">
    <property type="entry name" value="Bloom syndrome RecQ-like helicase"/>
    <property type="match status" value="1"/>
</dbReference>
<comment type="cofactor">
    <cofactor evidence="1">
        <name>Zn(2+)</name>
        <dbReference type="ChEBI" id="CHEBI:29105"/>
    </cofactor>
</comment>
<feature type="compositionally biased region" description="Polar residues" evidence="23">
    <location>
        <begin position="84"/>
        <end position="98"/>
    </location>
</feature>
<gene>
    <name evidence="27" type="ORF">O3M35_007332</name>
</gene>
<dbReference type="SMART" id="SM00956">
    <property type="entry name" value="RQC"/>
    <property type="match status" value="1"/>
</dbReference>
<feature type="compositionally biased region" description="Polar residues" evidence="23">
    <location>
        <begin position="356"/>
        <end position="368"/>
    </location>
</feature>
<dbReference type="GO" id="GO:0016787">
    <property type="term" value="F:hydrolase activity"/>
    <property type="evidence" value="ECO:0007669"/>
    <property type="project" value="UniProtKB-KW"/>
</dbReference>
<sequence length="1423" mass="158168">MENGKYGGYSKLKTTKKSLSTSFAKHKQTVLSGFVTLNNRSDSILNSDSDEAPDQSSDRVWKSSNGGPAVNSSFETNINKKHGNTQSYSNKKNDGSVVSSANKFSIDDEDDIIISSDDEFANGEFKSKIIHDSTSVCDINGSISSIPETPEKEKIIAENSHKKSAVNMCTPEDDSKNFLSPNKLESSGSSDIPSNNENVYDPEECLESWIESMKSLAKKLKLSSTMEKHELDTSLNNLENLHSDILNKAFSILVNLPPFVAELLPCVKGNASVLNQFKNFRGSVRAEINRGKALMKKLSKKNEIFKSEVKCEKNTTPGTKASQYEDNLVLNSVDDYCGNDLTDLPSPLHSPSEESYASNRTKNTLAKSQENHMKGVDEKSKEISSLSQVNSLKANSSPGIDVTRNNDSGSPNVETPTFGGFKIKRPQLAKMKVTSTLNISSSQSQQNSKIESLTYSKSDSPQDSVRNSVKSTENTFKIKTKSNINNRAEEEPQFSNKISHNESINVNSFADNLRNVGSNVQSEQPFKIKTKSTVRSGTSGMLPFAYSSPPPTTYSSEISSNTPYSSSTSVSSSLNPSTFTSSYTPEYSRIKSPISSSNLSSTKVSTPLSPAYGKSTSTSPRKIASNTSNLQKNTGRSQIEDSSAEFKSTNYAHSAELFRVFKEKFGLHQFRPNQLEAINAALLNHDCFVLMPTGGGKSLCYQLPALLTRGVTIVISPLRSLIFDQTQKLKLLDIGAACLTGDISALEESEVYRQLHKDEPDLKVLFVTPEKISASSRLESVFQELYRREMLSRFVIDECHCVSQWGHDFRPDYKKLKLLRKKFPKVPIMALTATATPRVRSDILVQLDLHSPKWFLSSFDRPNLKYEVHKKSGKTALVEIIGLLKVKFPRDSGIIYCFSRNDCESLAQQLKLNSIKAEPYHAGLSDSKRSDIQTKWITDKIKIVCATIAFGMGIDKPDVRFVIHYSLPKSIEGYYQEAGRAGRDGEKSHCILYYNYHDVHRIVKLIEMDTGTQETKQIHKDNVHAMLAYADNKTDCRRVIQLNYFGERFSRSNCKRRISTACDNCLSQGDYKTIDVTSVAKELVQAVKEICGDPSRQTYRYNYTVSHLIDVFRGSACKKVIASGHQSHKIHGKGKSWQRTDVERLIRQLIRDEYLQEISIPSKDGIVHSYTKTGIKAEQLLSGNSNIKINLAMKQAEKKSEVANNDNAPCDEVDNALKEVHDNCYKELMNKVRDIALDLGVNPGSIMSNEALKSMSKELPRNEEEMLKIVGVTKANFDKYGKELLTIIAGFAEVRDVTLMMYKKPDEQNNDKLGSEAEEDDVAEGWLSSRTDSPYFSTSTSTTTYSSNNFKYRGKRKKNFRARGSKAKRVKRATTSAETSAPPARARTATAAAKKIAAARKIAASKSSGKTNPNGYIPLPKKL</sequence>
<evidence type="ECO:0000313" key="27">
    <source>
        <dbReference type="EMBL" id="KAK9507480.1"/>
    </source>
</evidence>
<dbReference type="InterPro" id="IPR014001">
    <property type="entry name" value="Helicase_ATP-bd"/>
</dbReference>
<feature type="compositionally biased region" description="Polar residues" evidence="23">
    <location>
        <begin position="383"/>
        <end position="415"/>
    </location>
</feature>
<evidence type="ECO:0000259" key="25">
    <source>
        <dbReference type="PROSITE" id="PS51192"/>
    </source>
</evidence>
<dbReference type="GO" id="GO:0009378">
    <property type="term" value="F:four-way junction helicase activity"/>
    <property type="evidence" value="ECO:0007669"/>
    <property type="project" value="TreeGrafter"/>
</dbReference>
<dbReference type="SMART" id="SM00490">
    <property type="entry name" value="HELICc"/>
    <property type="match status" value="1"/>
</dbReference>
<dbReference type="Gene3D" id="3.40.50.300">
    <property type="entry name" value="P-loop containing nucleotide triphosphate hydrolases"/>
    <property type="match status" value="2"/>
</dbReference>
<dbReference type="GO" id="GO:0003677">
    <property type="term" value="F:DNA binding"/>
    <property type="evidence" value="ECO:0007669"/>
    <property type="project" value="UniProtKB-KW"/>
</dbReference>
<comment type="caution">
    <text evidence="27">The sequence shown here is derived from an EMBL/GenBank/DDBJ whole genome shotgun (WGS) entry which is preliminary data.</text>
</comment>
<keyword evidence="5" id="KW-0479">Metal-binding</keyword>
<dbReference type="GO" id="GO:0005524">
    <property type="term" value="F:ATP binding"/>
    <property type="evidence" value="ECO:0007669"/>
    <property type="project" value="UniProtKB-KW"/>
</dbReference>